<dbReference type="InterPro" id="IPR000515">
    <property type="entry name" value="MetI-like"/>
</dbReference>
<feature type="transmembrane region" description="Helical" evidence="9">
    <location>
        <begin position="181"/>
        <end position="201"/>
    </location>
</feature>
<evidence type="ECO:0000256" key="4">
    <source>
        <dbReference type="ARBA" id="ARBA00022475"/>
    </source>
</evidence>
<keyword evidence="6" id="KW-0029">Amino-acid transport</keyword>
<evidence type="ECO:0000256" key="1">
    <source>
        <dbReference type="ARBA" id="ARBA00004651"/>
    </source>
</evidence>
<keyword evidence="5 9" id="KW-0812">Transmembrane</keyword>
<dbReference type="PANTHER" id="PTHR30614:SF37">
    <property type="entry name" value="AMINO-ACID ABC TRANSPORTER PERMEASE PROTEIN YHDX-RELATED"/>
    <property type="match status" value="1"/>
</dbReference>
<feature type="transmembrane region" description="Helical" evidence="9">
    <location>
        <begin position="294"/>
        <end position="312"/>
    </location>
</feature>
<keyword evidence="12" id="KW-1185">Reference proteome</keyword>
<dbReference type="PANTHER" id="PTHR30614">
    <property type="entry name" value="MEMBRANE COMPONENT OF AMINO ACID ABC TRANSPORTER"/>
    <property type="match status" value="1"/>
</dbReference>
<dbReference type="PROSITE" id="PS50928">
    <property type="entry name" value="ABC_TM1"/>
    <property type="match status" value="1"/>
</dbReference>
<keyword evidence="3 9" id="KW-0813">Transport</keyword>
<feature type="transmembrane region" description="Helical" evidence="9">
    <location>
        <begin position="20"/>
        <end position="40"/>
    </location>
</feature>
<keyword evidence="8 9" id="KW-0472">Membrane</keyword>
<keyword evidence="4" id="KW-1003">Cell membrane</keyword>
<dbReference type="NCBIfam" id="TIGR01726">
    <property type="entry name" value="HEQRo_perm_3TM"/>
    <property type="match status" value="1"/>
</dbReference>
<proteinExistence type="inferred from homology"/>
<comment type="subcellular location">
    <subcellularLocation>
        <location evidence="1 9">Cell membrane</location>
        <topology evidence="1 9">Multi-pass membrane protein</topology>
    </subcellularLocation>
</comment>
<comment type="caution">
    <text evidence="11">The sequence shown here is derived from an EMBL/GenBank/DDBJ whole genome shotgun (WGS) entry which is preliminary data.</text>
</comment>
<protein>
    <submittedName>
        <fullName evidence="11">ABC transporter permease subunit</fullName>
    </submittedName>
</protein>
<feature type="transmembrane region" description="Helical" evidence="9">
    <location>
        <begin position="251"/>
        <end position="273"/>
    </location>
</feature>
<keyword evidence="7 9" id="KW-1133">Transmembrane helix</keyword>
<evidence type="ECO:0000256" key="9">
    <source>
        <dbReference type="RuleBase" id="RU363032"/>
    </source>
</evidence>
<gene>
    <name evidence="11" type="ORF">JX360_02895</name>
</gene>
<dbReference type="EMBL" id="JAFIRA010000004">
    <property type="protein sequence ID" value="MCJ2541861.1"/>
    <property type="molecule type" value="Genomic_DNA"/>
</dbReference>
<reference evidence="11" key="1">
    <citation type="submission" date="2021-02" db="EMBL/GenBank/DDBJ databases">
        <title>The CRISPR/cas machinery reduction and long-range gene transfer in the hot spring cyanobacterium Synechococcus.</title>
        <authorList>
            <person name="Dvorak P."/>
            <person name="Jahodarova E."/>
            <person name="Hasler P."/>
            <person name="Poulickova A."/>
        </authorList>
    </citation>
    <scope>NUCLEOTIDE SEQUENCE</scope>
    <source>
        <strain evidence="11">Rupite</strain>
    </source>
</reference>
<organism evidence="11 12">
    <name type="scientific">Thermostichus vulcanus str. 'Rupite'</name>
    <dbReference type="NCBI Taxonomy" id="2813851"/>
    <lineage>
        <taxon>Bacteria</taxon>
        <taxon>Bacillati</taxon>
        <taxon>Cyanobacteriota</taxon>
        <taxon>Cyanophyceae</taxon>
        <taxon>Thermostichales</taxon>
        <taxon>Thermostichaceae</taxon>
        <taxon>Thermostichus</taxon>
    </lineage>
</organism>
<evidence type="ECO:0000313" key="12">
    <source>
        <dbReference type="Proteomes" id="UP000830835"/>
    </source>
</evidence>
<evidence type="ECO:0000259" key="10">
    <source>
        <dbReference type="PROSITE" id="PS50928"/>
    </source>
</evidence>
<evidence type="ECO:0000256" key="7">
    <source>
        <dbReference type="ARBA" id="ARBA00022989"/>
    </source>
</evidence>
<dbReference type="RefSeq" id="WP_244349073.1">
    <property type="nucleotide sequence ID" value="NZ_JAFIRA010000004.1"/>
</dbReference>
<feature type="transmembrane region" description="Helical" evidence="9">
    <location>
        <begin position="133"/>
        <end position="154"/>
    </location>
</feature>
<feature type="transmembrane region" description="Helical" evidence="9">
    <location>
        <begin position="213"/>
        <end position="231"/>
    </location>
</feature>
<accession>A0ABT0C7U4</accession>
<evidence type="ECO:0000256" key="2">
    <source>
        <dbReference type="ARBA" id="ARBA00010072"/>
    </source>
</evidence>
<dbReference type="Pfam" id="PF00528">
    <property type="entry name" value="BPD_transp_1"/>
    <property type="match status" value="1"/>
</dbReference>
<name>A0ABT0C7U4_THEVL</name>
<dbReference type="InterPro" id="IPR035906">
    <property type="entry name" value="MetI-like_sf"/>
</dbReference>
<evidence type="ECO:0000256" key="3">
    <source>
        <dbReference type="ARBA" id="ARBA00022448"/>
    </source>
</evidence>
<evidence type="ECO:0000313" key="11">
    <source>
        <dbReference type="EMBL" id="MCJ2541861.1"/>
    </source>
</evidence>
<feature type="domain" description="ABC transmembrane type-1" evidence="10">
    <location>
        <begin position="88"/>
        <end position="377"/>
    </location>
</feature>
<dbReference type="InterPro" id="IPR043429">
    <property type="entry name" value="ArtM/GltK/GlnP/TcyL/YhdX-like"/>
</dbReference>
<comment type="similarity">
    <text evidence="2">Belongs to the binding-protein-dependent transport system permease family. HisMQ subfamily.</text>
</comment>
<feature type="transmembrane region" description="Helical" evidence="9">
    <location>
        <begin position="92"/>
        <end position="112"/>
    </location>
</feature>
<dbReference type="InterPro" id="IPR010065">
    <property type="entry name" value="AA_ABC_transptr_permease_3TM"/>
</dbReference>
<evidence type="ECO:0000256" key="6">
    <source>
        <dbReference type="ARBA" id="ARBA00022970"/>
    </source>
</evidence>
<evidence type="ECO:0000256" key="5">
    <source>
        <dbReference type="ARBA" id="ARBA00022692"/>
    </source>
</evidence>
<dbReference type="SUPFAM" id="SSF161098">
    <property type="entry name" value="MetI-like"/>
    <property type="match status" value="1"/>
</dbReference>
<dbReference type="Proteomes" id="UP000830835">
    <property type="component" value="Unassembled WGS sequence"/>
</dbReference>
<sequence length="389" mass="42907">MTSLSSQPHIQPTWWRDERILKILLQVAFVIAVLVVFGILTQNLTSSLRRLGITFGFRFLGNSANFGITEGIPYDPSESYLKAFVVGVVNTLWLSSISIVLATVMGMILGVARLSSNWLARQLATVITEIFRNVPVLLIVIFWYQGVILTLPAVRNSYSIGGFFFISQRGINLPSLDPSGWLIPTVVILAGAAWGIRKLLLARRPDVGPIQRNSLIGLGVLLLAVACWILFPEPPLRVDVPVLDRFNFRGGTQLSAEFTAMLLGLVTYTGCYIAEVVRGSFLAVQRGQWEASRAIGLTELSTFQLVIVPQALRIMIPSLNTQYLTLIKNSSLAIAVGFSDLFNISSTIINQSGRSVEMFAIIMATYLAINLVVSYGMNWINARVKLVER</sequence>
<evidence type="ECO:0000256" key="8">
    <source>
        <dbReference type="ARBA" id="ARBA00023136"/>
    </source>
</evidence>
<dbReference type="Gene3D" id="1.10.3720.10">
    <property type="entry name" value="MetI-like"/>
    <property type="match status" value="1"/>
</dbReference>
<dbReference type="CDD" id="cd06261">
    <property type="entry name" value="TM_PBP2"/>
    <property type="match status" value="1"/>
</dbReference>
<feature type="transmembrane region" description="Helical" evidence="9">
    <location>
        <begin position="356"/>
        <end position="377"/>
    </location>
</feature>